<proteinExistence type="predicted"/>
<accession>A0A1I6FDZ1</accession>
<dbReference type="InterPro" id="IPR046151">
    <property type="entry name" value="DUF6153"/>
</dbReference>
<dbReference type="EMBL" id="FOYL01000012">
    <property type="protein sequence ID" value="SFR28140.1"/>
    <property type="molecule type" value="Genomic_DNA"/>
</dbReference>
<evidence type="ECO:0000313" key="2">
    <source>
        <dbReference type="EMBL" id="SFR28140.1"/>
    </source>
</evidence>
<dbReference type="STRING" id="84724.SAMN04488564_112251"/>
<evidence type="ECO:0000256" key="1">
    <source>
        <dbReference type="SAM" id="Phobius"/>
    </source>
</evidence>
<keyword evidence="1" id="KW-0812">Transmembrane</keyword>
<evidence type="ECO:0000313" key="3">
    <source>
        <dbReference type="Proteomes" id="UP000198583"/>
    </source>
</evidence>
<sequence length="128" mass="13146">MPAMTAIGARTGREHFARFVVVAVLTGLAFMVGVQCSDGMSIAMPGSHSSTMVMPMGEHESDPDMGTGTGESLTACLLLFVAVAAAAVVLALPAVRTTVVTNAVGSVSRPESAQSRAPSLTRLCLLRI</sequence>
<keyword evidence="1" id="KW-1133">Transmembrane helix</keyword>
<feature type="transmembrane region" description="Helical" evidence="1">
    <location>
        <begin position="72"/>
        <end position="92"/>
    </location>
</feature>
<keyword evidence="1" id="KW-0472">Membrane</keyword>
<dbReference type="Proteomes" id="UP000198583">
    <property type="component" value="Unassembled WGS sequence"/>
</dbReference>
<protein>
    <submittedName>
        <fullName evidence="2">Uncharacterized protein</fullName>
    </submittedName>
</protein>
<dbReference type="AlphaFoldDB" id="A0A1I6FDZ1"/>
<keyword evidence="3" id="KW-1185">Reference proteome</keyword>
<reference evidence="3" key="1">
    <citation type="submission" date="2016-10" db="EMBL/GenBank/DDBJ databases">
        <authorList>
            <person name="Varghese N."/>
            <person name="Submissions S."/>
        </authorList>
    </citation>
    <scope>NUCLEOTIDE SEQUENCE [LARGE SCALE GENOMIC DNA]</scope>
    <source>
        <strain evidence="3">DSM 44232</strain>
    </source>
</reference>
<name>A0A1I6FDZ1_9PSEU</name>
<gene>
    <name evidence="2" type="ORF">SAMN04488564_112251</name>
</gene>
<organism evidence="2 3">
    <name type="scientific">Lentzea waywayandensis</name>
    <dbReference type="NCBI Taxonomy" id="84724"/>
    <lineage>
        <taxon>Bacteria</taxon>
        <taxon>Bacillati</taxon>
        <taxon>Actinomycetota</taxon>
        <taxon>Actinomycetes</taxon>
        <taxon>Pseudonocardiales</taxon>
        <taxon>Pseudonocardiaceae</taxon>
        <taxon>Lentzea</taxon>
    </lineage>
</organism>
<dbReference type="Pfam" id="PF19650">
    <property type="entry name" value="DUF6153"/>
    <property type="match status" value="1"/>
</dbReference>